<evidence type="ECO:0000313" key="6">
    <source>
        <dbReference type="EMBL" id="CAJ0564240.1"/>
    </source>
</evidence>
<keyword evidence="3" id="KW-0808">Transferase</keyword>
<evidence type="ECO:0000256" key="1">
    <source>
        <dbReference type="ARBA" id="ARBA00004606"/>
    </source>
</evidence>
<dbReference type="Proteomes" id="UP001177023">
    <property type="component" value="Unassembled WGS sequence"/>
</dbReference>
<dbReference type="PANTHER" id="PTHR46671:SF7">
    <property type="entry name" value="CORE-2_I-BRANCHING ENZYME"/>
    <property type="match status" value="1"/>
</dbReference>
<dbReference type="InterPro" id="IPR003406">
    <property type="entry name" value="Glyco_trans_14"/>
</dbReference>
<comment type="subcellular location">
    <subcellularLocation>
        <location evidence="1">Membrane</location>
        <topology evidence="1">Single-pass type II membrane protein</topology>
    </subcellularLocation>
</comment>
<dbReference type="GO" id="GO:0016020">
    <property type="term" value="C:membrane"/>
    <property type="evidence" value="ECO:0007669"/>
    <property type="project" value="UniProtKB-SubCell"/>
</dbReference>
<dbReference type="PANTHER" id="PTHR46671">
    <property type="entry name" value="PROTEIN CBG11221"/>
    <property type="match status" value="1"/>
</dbReference>
<gene>
    <name evidence="6" type="ORF">MSPICULIGERA_LOCUS2924</name>
</gene>
<dbReference type="GO" id="GO:0016757">
    <property type="term" value="F:glycosyltransferase activity"/>
    <property type="evidence" value="ECO:0007669"/>
    <property type="project" value="UniProtKB-KW"/>
</dbReference>
<keyword evidence="5" id="KW-0325">Glycoprotein</keyword>
<accession>A0AA36C955</accession>
<organism evidence="6 7">
    <name type="scientific">Mesorhabditis spiculigera</name>
    <dbReference type="NCBI Taxonomy" id="96644"/>
    <lineage>
        <taxon>Eukaryota</taxon>
        <taxon>Metazoa</taxon>
        <taxon>Ecdysozoa</taxon>
        <taxon>Nematoda</taxon>
        <taxon>Chromadorea</taxon>
        <taxon>Rhabditida</taxon>
        <taxon>Rhabditina</taxon>
        <taxon>Rhabditomorpha</taxon>
        <taxon>Rhabditoidea</taxon>
        <taxon>Rhabditidae</taxon>
        <taxon>Mesorhabditinae</taxon>
        <taxon>Mesorhabditis</taxon>
    </lineage>
</organism>
<reference evidence="6" key="1">
    <citation type="submission" date="2023-06" db="EMBL/GenBank/DDBJ databases">
        <authorList>
            <person name="Delattre M."/>
        </authorList>
    </citation>
    <scope>NUCLEOTIDE SEQUENCE</scope>
    <source>
        <strain evidence="6">AF72</strain>
    </source>
</reference>
<proteinExistence type="predicted"/>
<comment type="caution">
    <text evidence="6">The sequence shown here is derived from an EMBL/GenBank/DDBJ whole genome shotgun (WGS) entry which is preliminary data.</text>
</comment>
<keyword evidence="4" id="KW-0472">Membrane</keyword>
<evidence type="ECO:0000256" key="5">
    <source>
        <dbReference type="ARBA" id="ARBA00023180"/>
    </source>
</evidence>
<evidence type="ECO:0000256" key="3">
    <source>
        <dbReference type="ARBA" id="ARBA00022679"/>
    </source>
</evidence>
<evidence type="ECO:0000256" key="2">
    <source>
        <dbReference type="ARBA" id="ARBA00022676"/>
    </source>
</evidence>
<dbReference type="AlphaFoldDB" id="A0AA36C955"/>
<protein>
    <submittedName>
        <fullName evidence="6">Uncharacterized protein</fullName>
    </submittedName>
</protein>
<sequence>MSCEDIRSRVIGTMPRPILNYSIAFAKDVHTDYEFLELALATTYSPENHYCFSIDSKSKPEFQRHFRMLASCLPNVYVPPEKRSMTSAGGFVNRAHLDCLEVLIEQPGWEYVILQQTYDFLAHSNEELMMMLKTVPTRRHKGRRPSLNSEREFKNLYSKRVSLRL</sequence>
<name>A0AA36C955_9BILA</name>
<evidence type="ECO:0000256" key="4">
    <source>
        <dbReference type="ARBA" id="ARBA00023136"/>
    </source>
</evidence>
<dbReference type="Pfam" id="PF02485">
    <property type="entry name" value="Branch"/>
    <property type="match status" value="1"/>
</dbReference>
<dbReference type="EMBL" id="CATQJA010000838">
    <property type="protein sequence ID" value="CAJ0564240.1"/>
    <property type="molecule type" value="Genomic_DNA"/>
</dbReference>
<keyword evidence="7" id="KW-1185">Reference proteome</keyword>
<evidence type="ECO:0000313" key="7">
    <source>
        <dbReference type="Proteomes" id="UP001177023"/>
    </source>
</evidence>
<feature type="non-terminal residue" evidence="6">
    <location>
        <position position="165"/>
    </location>
</feature>
<keyword evidence="2" id="KW-0328">Glycosyltransferase</keyword>